<feature type="non-terminal residue" evidence="1">
    <location>
        <position position="44"/>
    </location>
</feature>
<protein>
    <submittedName>
        <fullName evidence="1">Uncharacterized protein</fullName>
    </submittedName>
</protein>
<accession>X1SV45</accession>
<sequence length="44" mass="5158">MDYHQPLPLPYQFDNIIGNRVVVVIRCRNGESRWNSLSRSVLTL</sequence>
<evidence type="ECO:0000313" key="1">
    <source>
        <dbReference type="EMBL" id="GAI82976.1"/>
    </source>
</evidence>
<comment type="caution">
    <text evidence="1">The sequence shown here is derived from an EMBL/GenBank/DDBJ whole genome shotgun (WGS) entry which is preliminary data.</text>
</comment>
<name>X1SV45_9ZZZZ</name>
<dbReference type="EMBL" id="BARW01010997">
    <property type="protein sequence ID" value="GAI82976.1"/>
    <property type="molecule type" value="Genomic_DNA"/>
</dbReference>
<gene>
    <name evidence="1" type="ORF">S12H4_21395</name>
</gene>
<organism evidence="1">
    <name type="scientific">marine sediment metagenome</name>
    <dbReference type="NCBI Taxonomy" id="412755"/>
    <lineage>
        <taxon>unclassified sequences</taxon>
        <taxon>metagenomes</taxon>
        <taxon>ecological metagenomes</taxon>
    </lineage>
</organism>
<dbReference type="AlphaFoldDB" id="X1SV45"/>
<proteinExistence type="predicted"/>
<reference evidence="1" key="1">
    <citation type="journal article" date="2014" name="Front. Microbiol.">
        <title>High frequency of phylogenetically diverse reductive dehalogenase-homologous genes in deep subseafloor sedimentary metagenomes.</title>
        <authorList>
            <person name="Kawai M."/>
            <person name="Futagami T."/>
            <person name="Toyoda A."/>
            <person name="Takaki Y."/>
            <person name="Nishi S."/>
            <person name="Hori S."/>
            <person name="Arai W."/>
            <person name="Tsubouchi T."/>
            <person name="Morono Y."/>
            <person name="Uchiyama I."/>
            <person name="Ito T."/>
            <person name="Fujiyama A."/>
            <person name="Inagaki F."/>
            <person name="Takami H."/>
        </authorList>
    </citation>
    <scope>NUCLEOTIDE SEQUENCE</scope>
    <source>
        <strain evidence="1">Expedition CK06-06</strain>
    </source>
</reference>